<evidence type="ECO:0000313" key="6">
    <source>
        <dbReference type="EMBL" id="TXL74898.1"/>
    </source>
</evidence>
<evidence type="ECO:0000256" key="2">
    <source>
        <dbReference type="ARBA" id="ARBA00022630"/>
    </source>
</evidence>
<keyword evidence="7" id="KW-1185">Reference proteome</keyword>
<dbReference type="SUPFAM" id="SSF52218">
    <property type="entry name" value="Flavoproteins"/>
    <property type="match status" value="1"/>
</dbReference>
<dbReference type="PROSITE" id="PS50902">
    <property type="entry name" value="FLAVODOXIN_LIKE"/>
    <property type="match status" value="1"/>
</dbReference>
<dbReference type="GO" id="GO:0050660">
    <property type="term" value="F:flavin adenine dinucleotide binding"/>
    <property type="evidence" value="ECO:0007669"/>
    <property type="project" value="TreeGrafter"/>
</dbReference>
<dbReference type="PANTHER" id="PTHR19384">
    <property type="entry name" value="NITRIC OXIDE SYNTHASE-RELATED"/>
    <property type="match status" value="1"/>
</dbReference>
<comment type="cofactor">
    <cofactor evidence="1">
        <name>FMN</name>
        <dbReference type="ChEBI" id="CHEBI:58210"/>
    </cofactor>
</comment>
<dbReference type="Gene3D" id="3.40.50.360">
    <property type="match status" value="1"/>
</dbReference>
<evidence type="ECO:0000313" key="7">
    <source>
        <dbReference type="Proteomes" id="UP000321638"/>
    </source>
</evidence>
<dbReference type="GO" id="GO:0016491">
    <property type="term" value="F:oxidoreductase activity"/>
    <property type="evidence" value="ECO:0007669"/>
    <property type="project" value="TreeGrafter"/>
</dbReference>
<dbReference type="GO" id="GO:0005829">
    <property type="term" value="C:cytosol"/>
    <property type="evidence" value="ECO:0007669"/>
    <property type="project" value="TreeGrafter"/>
</dbReference>
<evidence type="ECO:0000256" key="3">
    <source>
        <dbReference type="ARBA" id="ARBA00022643"/>
    </source>
</evidence>
<proteinExistence type="predicted"/>
<protein>
    <submittedName>
        <fullName evidence="6">Flavodoxin/nitric oxide synthase</fullName>
    </submittedName>
</protein>
<dbReference type="Proteomes" id="UP000321638">
    <property type="component" value="Unassembled WGS sequence"/>
</dbReference>
<comment type="caution">
    <text evidence="6">The sequence shown here is derived from an EMBL/GenBank/DDBJ whole genome shotgun (WGS) entry which is preliminary data.</text>
</comment>
<organism evidence="6 7">
    <name type="scientific">Vineibacter terrae</name>
    <dbReference type="NCBI Taxonomy" id="2586908"/>
    <lineage>
        <taxon>Bacteria</taxon>
        <taxon>Pseudomonadati</taxon>
        <taxon>Pseudomonadota</taxon>
        <taxon>Alphaproteobacteria</taxon>
        <taxon>Hyphomicrobiales</taxon>
        <taxon>Vineibacter</taxon>
    </lineage>
</organism>
<dbReference type="InterPro" id="IPR029039">
    <property type="entry name" value="Flavoprotein-like_sf"/>
</dbReference>
<keyword evidence="2" id="KW-0285">Flavoprotein</keyword>
<dbReference type="EMBL" id="VDUZ01000016">
    <property type="protein sequence ID" value="TXL74898.1"/>
    <property type="molecule type" value="Genomic_DNA"/>
</dbReference>
<keyword evidence="4" id="KW-0813">Transport</keyword>
<evidence type="ECO:0000259" key="5">
    <source>
        <dbReference type="PROSITE" id="PS50902"/>
    </source>
</evidence>
<evidence type="ECO:0000256" key="1">
    <source>
        <dbReference type="ARBA" id="ARBA00001917"/>
    </source>
</evidence>
<name>A0A5C8PMC6_9HYPH</name>
<dbReference type="InterPro" id="IPR008254">
    <property type="entry name" value="Flavodoxin/NO_synth"/>
</dbReference>
<dbReference type="PANTHER" id="PTHR19384:SF128">
    <property type="entry name" value="NADPH OXIDOREDUCTASE A"/>
    <property type="match status" value="1"/>
</dbReference>
<dbReference type="PRINTS" id="PR00369">
    <property type="entry name" value="FLAVODOXIN"/>
</dbReference>
<dbReference type="InterPro" id="IPR001094">
    <property type="entry name" value="Flavdoxin-like"/>
</dbReference>
<evidence type="ECO:0000256" key="4">
    <source>
        <dbReference type="ARBA" id="ARBA00022982"/>
    </source>
</evidence>
<dbReference type="Pfam" id="PF00258">
    <property type="entry name" value="Flavodoxin_1"/>
    <property type="match status" value="1"/>
</dbReference>
<dbReference type="GO" id="GO:0010181">
    <property type="term" value="F:FMN binding"/>
    <property type="evidence" value="ECO:0007669"/>
    <property type="project" value="InterPro"/>
</dbReference>
<accession>A0A5C8PMC6</accession>
<reference evidence="6 7" key="1">
    <citation type="submission" date="2019-06" db="EMBL/GenBank/DDBJ databases">
        <title>New taxonomy in bacterial strain CC-CFT640, isolated from vineyard.</title>
        <authorList>
            <person name="Lin S.-Y."/>
            <person name="Tsai C.-F."/>
            <person name="Young C.-C."/>
        </authorList>
    </citation>
    <scope>NUCLEOTIDE SEQUENCE [LARGE SCALE GENOMIC DNA]</scope>
    <source>
        <strain evidence="6 7">CC-CFT640</strain>
    </source>
</reference>
<dbReference type="OrthoDB" id="9816402at2"/>
<feature type="domain" description="Flavodoxin-like" evidence="5">
    <location>
        <begin position="4"/>
        <end position="145"/>
    </location>
</feature>
<keyword evidence="4" id="KW-0249">Electron transport</keyword>
<dbReference type="AlphaFoldDB" id="A0A5C8PMC6"/>
<sequence length="148" mass="15904">MANILVLIGTESGNAQMVADAVRDPLEDAGHGVTISDKATHADEFAGHDTLLVICATHGSGDIPSNILPLHETLSREKPDLSPWRYGVIALGDMTYQDTFCGGGKQMDALLEKLGARKVGDRLEVDASIQPLPDEEAVGWVKEWVKLV</sequence>
<gene>
    <name evidence="6" type="ORF">FHP25_15460</name>
</gene>
<keyword evidence="3" id="KW-0288">FMN</keyword>